<comment type="caution">
    <text evidence="7">The sequence shown here is derived from an EMBL/GenBank/DDBJ whole genome shotgun (WGS) entry which is preliminary data.</text>
</comment>
<evidence type="ECO:0000313" key="7">
    <source>
        <dbReference type="EMBL" id="RQW62357.1"/>
    </source>
</evidence>
<dbReference type="AlphaFoldDB" id="A0A3N9TDR3"/>
<accession>A0A3N9TDR3</accession>
<sequence length="389" mass="43217">MMLSAHDDISPIAQTLSESSIRTIANFGMTQQDVIPLWFGESDIVTPEFIRQAAFDSLNQGQTLYTPNNGMPALRRALADYQSHLFNNTFDEDNIVVTVSGTNAVMLAAQTVLKPKDKVVVITPAFPTLMAIPRLLNAEVIEFPLTQKDGRFELDIEQLKIAAKDARALIINSPNNPTGWMADDQQIRDLVKLSRKTGLWILSDEVYSRHVYEGLAAPSFAEYLEESDRIIICNSFSKAWCMTGWRLGWLTLPHALRPTITKLIEFNVSCAPAFVQAAGYAAITQGDQFLHLTLERFRQSRDMVKTSLSGIDGVTLYDMPATFYAFLKVEGLPENSEPFILDMIKQAKVGVAPGEAFGQAGSGHLRLCYGASHDKLAIALERLRAFLLR</sequence>
<dbReference type="Proteomes" id="UP000281112">
    <property type="component" value="Unassembled WGS sequence"/>
</dbReference>
<protein>
    <submittedName>
        <fullName evidence="7">Aminotransferase class I/II-fold pyridoxal phosphate-dependent enzyme</fullName>
    </submittedName>
</protein>
<dbReference type="OrthoDB" id="9763453at2"/>
<feature type="domain" description="Aminotransferase class I/classII large" evidence="6">
    <location>
        <begin position="39"/>
        <end position="383"/>
    </location>
</feature>
<dbReference type="PANTHER" id="PTHR46383:SF2">
    <property type="entry name" value="AMINOTRANSFERASE"/>
    <property type="match status" value="1"/>
</dbReference>
<dbReference type="Gene3D" id="3.40.640.10">
    <property type="entry name" value="Type I PLP-dependent aspartate aminotransferase-like (Major domain)"/>
    <property type="match status" value="1"/>
</dbReference>
<organism evidence="7 8">
    <name type="scientific">Vibrio viridaestus</name>
    <dbReference type="NCBI Taxonomy" id="2487322"/>
    <lineage>
        <taxon>Bacteria</taxon>
        <taxon>Pseudomonadati</taxon>
        <taxon>Pseudomonadota</taxon>
        <taxon>Gammaproteobacteria</taxon>
        <taxon>Vibrionales</taxon>
        <taxon>Vibrionaceae</taxon>
        <taxon>Vibrio</taxon>
    </lineage>
</organism>
<keyword evidence="5" id="KW-0663">Pyridoxal phosphate</keyword>
<evidence type="ECO:0000313" key="8">
    <source>
        <dbReference type="Proteomes" id="UP000281112"/>
    </source>
</evidence>
<dbReference type="InterPro" id="IPR015421">
    <property type="entry name" value="PyrdxlP-dep_Trfase_major"/>
</dbReference>
<evidence type="ECO:0000256" key="5">
    <source>
        <dbReference type="ARBA" id="ARBA00022898"/>
    </source>
</evidence>
<evidence type="ECO:0000256" key="4">
    <source>
        <dbReference type="ARBA" id="ARBA00022679"/>
    </source>
</evidence>
<dbReference type="InterPro" id="IPR004839">
    <property type="entry name" value="Aminotransferase_I/II_large"/>
</dbReference>
<dbReference type="PANTHER" id="PTHR46383">
    <property type="entry name" value="ASPARTATE AMINOTRANSFERASE"/>
    <property type="match status" value="1"/>
</dbReference>
<dbReference type="EMBL" id="RJVQ01000006">
    <property type="protein sequence ID" value="RQW62357.1"/>
    <property type="molecule type" value="Genomic_DNA"/>
</dbReference>
<dbReference type="InterPro" id="IPR015424">
    <property type="entry name" value="PyrdxlP-dep_Trfase"/>
</dbReference>
<dbReference type="RefSeq" id="WP_124937895.1">
    <property type="nucleotide sequence ID" value="NZ_RJVQ01000006.1"/>
</dbReference>
<name>A0A3N9TDR3_9VIBR</name>
<gene>
    <name evidence="7" type="ORF">EES38_14350</name>
</gene>
<dbReference type="GO" id="GO:0008483">
    <property type="term" value="F:transaminase activity"/>
    <property type="evidence" value="ECO:0007669"/>
    <property type="project" value="UniProtKB-KW"/>
</dbReference>
<dbReference type="CDD" id="cd00609">
    <property type="entry name" value="AAT_like"/>
    <property type="match status" value="1"/>
</dbReference>
<dbReference type="GO" id="GO:0030170">
    <property type="term" value="F:pyridoxal phosphate binding"/>
    <property type="evidence" value="ECO:0007669"/>
    <property type="project" value="InterPro"/>
</dbReference>
<comment type="similarity">
    <text evidence="2">Belongs to the class-I pyridoxal-phosphate-dependent aminotransferase family.</text>
</comment>
<reference evidence="7 8" key="1">
    <citation type="submission" date="2018-11" db="EMBL/GenBank/DDBJ databases">
        <title>Vibrio LJC006 sp. nov., isolated from seawater during the bloom of the enteromorpha.</title>
        <authorList>
            <person name="Liang J."/>
        </authorList>
    </citation>
    <scope>NUCLEOTIDE SEQUENCE [LARGE SCALE GENOMIC DNA]</scope>
    <source>
        <strain evidence="7 8">LJC006</strain>
    </source>
</reference>
<keyword evidence="4 7" id="KW-0808">Transferase</keyword>
<proteinExistence type="inferred from homology"/>
<evidence type="ECO:0000256" key="3">
    <source>
        <dbReference type="ARBA" id="ARBA00022576"/>
    </source>
</evidence>
<evidence type="ECO:0000256" key="2">
    <source>
        <dbReference type="ARBA" id="ARBA00007441"/>
    </source>
</evidence>
<dbReference type="GO" id="GO:0006520">
    <property type="term" value="P:amino acid metabolic process"/>
    <property type="evidence" value="ECO:0007669"/>
    <property type="project" value="InterPro"/>
</dbReference>
<evidence type="ECO:0000259" key="6">
    <source>
        <dbReference type="Pfam" id="PF00155"/>
    </source>
</evidence>
<evidence type="ECO:0000256" key="1">
    <source>
        <dbReference type="ARBA" id="ARBA00001933"/>
    </source>
</evidence>
<dbReference type="InterPro" id="IPR050596">
    <property type="entry name" value="AspAT/PAT-like"/>
</dbReference>
<comment type="cofactor">
    <cofactor evidence="1">
        <name>pyridoxal 5'-phosphate</name>
        <dbReference type="ChEBI" id="CHEBI:597326"/>
    </cofactor>
</comment>
<dbReference type="NCBIfam" id="NF004770">
    <property type="entry name" value="PRK06108.1"/>
    <property type="match status" value="1"/>
</dbReference>
<keyword evidence="8" id="KW-1185">Reference proteome</keyword>
<keyword evidence="3 7" id="KW-0032">Aminotransferase</keyword>
<dbReference type="SUPFAM" id="SSF53383">
    <property type="entry name" value="PLP-dependent transferases"/>
    <property type="match status" value="1"/>
</dbReference>
<dbReference type="Pfam" id="PF00155">
    <property type="entry name" value="Aminotran_1_2"/>
    <property type="match status" value="1"/>
</dbReference>